<keyword evidence="8 9" id="KW-0472">Membrane</keyword>
<dbReference type="Gene3D" id="3.40.50.300">
    <property type="entry name" value="P-loop containing nucleotide triphosphate hydrolases"/>
    <property type="match status" value="2"/>
</dbReference>
<reference evidence="12" key="1">
    <citation type="journal article" date="2019" name="Int. J. Syst. Evol. Microbiol.">
        <title>The Global Catalogue of Microorganisms (GCM) 10K type strain sequencing project: providing services to taxonomists for standard genome sequencing and annotation.</title>
        <authorList>
            <consortium name="The Broad Institute Genomics Platform"/>
            <consortium name="The Broad Institute Genome Sequencing Center for Infectious Disease"/>
            <person name="Wu L."/>
            <person name="Ma J."/>
        </authorList>
    </citation>
    <scope>NUCLEOTIDE SEQUENCE [LARGE SCALE GENOMIC DNA]</scope>
    <source>
        <strain evidence="12">KCTC 3950</strain>
    </source>
</reference>
<evidence type="ECO:0000256" key="1">
    <source>
        <dbReference type="ARBA" id="ARBA00022448"/>
    </source>
</evidence>
<dbReference type="InterPro" id="IPR050107">
    <property type="entry name" value="ABC_carbohydrate_import_ATPase"/>
</dbReference>
<keyword evidence="12" id="KW-1185">Reference proteome</keyword>
<keyword evidence="1 9" id="KW-0813">Transport</keyword>
<dbReference type="Pfam" id="PF00005">
    <property type="entry name" value="ABC_tran"/>
    <property type="match status" value="2"/>
</dbReference>
<dbReference type="InterPro" id="IPR003439">
    <property type="entry name" value="ABC_transporter-like_ATP-bd"/>
</dbReference>
<comment type="catalytic activity">
    <reaction evidence="9">
        <text>D-galactose(out) + ATP + H2O = D-galactose(in) + ADP + phosphate + H(+)</text>
        <dbReference type="Rhea" id="RHEA:60156"/>
        <dbReference type="ChEBI" id="CHEBI:4139"/>
        <dbReference type="ChEBI" id="CHEBI:15377"/>
        <dbReference type="ChEBI" id="CHEBI:15378"/>
        <dbReference type="ChEBI" id="CHEBI:30616"/>
        <dbReference type="ChEBI" id="CHEBI:43474"/>
        <dbReference type="ChEBI" id="CHEBI:456216"/>
        <dbReference type="EC" id="7.5.2.11"/>
    </reaction>
</comment>
<dbReference type="PROSITE" id="PS50893">
    <property type="entry name" value="ABC_TRANSPORTER_2"/>
    <property type="match status" value="1"/>
</dbReference>
<dbReference type="SUPFAM" id="SSF52540">
    <property type="entry name" value="P-loop containing nucleoside triphosphate hydrolases"/>
    <property type="match status" value="2"/>
</dbReference>
<dbReference type="GO" id="GO:0005524">
    <property type="term" value="F:ATP binding"/>
    <property type="evidence" value="ECO:0007669"/>
    <property type="project" value="UniProtKB-KW"/>
</dbReference>
<keyword evidence="6 9" id="KW-0067">ATP-binding</keyword>
<dbReference type="CDD" id="cd03215">
    <property type="entry name" value="ABC_Carb_Monos_II"/>
    <property type="match status" value="1"/>
</dbReference>
<evidence type="ECO:0000313" key="12">
    <source>
        <dbReference type="Proteomes" id="UP001597541"/>
    </source>
</evidence>
<evidence type="ECO:0000256" key="8">
    <source>
        <dbReference type="ARBA" id="ARBA00023136"/>
    </source>
</evidence>
<sequence>MAAANEFLLEMNRISKEFPGVKALDDVTLKVRPGSVHALMGENGAGKSTLMKCLFGLYKPDAGEIIINGEKVEINNSKDALNHGVSMIHQELHPVPHRNVMENLWLGRFPEKGIWPLKFIDHAKMYEDSVALFKELDMDIDPHTIVGTMSVSMVQSIEIAKAVSFKSKVIVMDEPTSSLTGAEVEQLFKIINELRSRGCAIIYISHKMEEILRISNEVTIMRDGKYIGTWTAAELTTDMIIAKMVGRDLSSRYPERTNVPGDTLMKVENLTSPNPLSFKNVSFELKKGEILGIGGLVGAQRTEVIEALFGLRALSEGSISIHGKPVNIKSPIDAKKHRMALLTEERRVTGIFPVLSIEENALIANLDRYMNPVGLLKENKYRKEIKASVEKLRVKTPSVHELIRNLSGGNQQKVLLARWLLTDPEILLLDEPTRGIDVGAKYEIYSIIADLAKQGKSIIMISSEMPELLGMSDRVMVMCEGRVSGIVDGASATEQEIMRLATKYMA</sequence>
<gene>
    <name evidence="11" type="ORF">ACFSUF_17160</name>
</gene>
<organism evidence="11 12">
    <name type="scientific">Paenibacillus gansuensis</name>
    <dbReference type="NCBI Taxonomy" id="306542"/>
    <lineage>
        <taxon>Bacteria</taxon>
        <taxon>Bacillati</taxon>
        <taxon>Bacillota</taxon>
        <taxon>Bacilli</taxon>
        <taxon>Bacillales</taxon>
        <taxon>Paenibacillaceae</taxon>
        <taxon>Paenibacillus</taxon>
    </lineage>
</organism>
<feature type="domain" description="ABC transporter" evidence="10">
    <location>
        <begin position="9"/>
        <end position="505"/>
    </location>
</feature>
<comment type="similarity">
    <text evidence="9">Belongs to the ABC transporter superfamily.</text>
</comment>
<dbReference type="InterPro" id="IPR017871">
    <property type="entry name" value="ABC_transporter-like_CS"/>
</dbReference>
<dbReference type="RefSeq" id="WP_377604678.1">
    <property type="nucleotide sequence ID" value="NZ_JBHUME010000010.1"/>
</dbReference>
<dbReference type="CDD" id="cd03216">
    <property type="entry name" value="ABC_Carb_Monos_I"/>
    <property type="match status" value="1"/>
</dbReference>
<dbReference type="PANTHER" id="PTHR43790:SF7">
    <property type="entry name" value="GALACTOSE_METHYL GALACTOSIDE IMPORT ATP-BINDING PROTEIN MGLA"/>
    <property type="match status" value="1"/>
</dbReference>
<evidence type="ECO:0000256" key="6">
    <source>
        <dbReference type="ARBA" id="ARBA00022840"/>
    </source>
</evidence>
<keyword evidence="3 9" id="KW-0762">Sugar transport</keyword>
<dbReference type="EMBL" id="JBHUME010000010">
    <property type="protein sequence ID" value="MFD2614139.1"/>
    <property type="molecule type" value="Genomic_DNA"/>
</dbReference>
<keyword evidence="4" id="KW-0677">Repeat</keyword>
<keyword evidence="2 9" id="KW-1003">Cell membrane</keyword>
<comment type="caution">
    <text evidence="11">The sequence shown here is derived from an EMBL/GenBank/DDBJ whole genome shotgun (WGS) entry which is preliminary data.</text>
</comment>
<evidence type="ECO:0000259" key="10">
    <source>
        <dbReference type="PROSITE" id="PS50893"/>
    </source>
</evidence>
<dbReference type="InterPro" id="IPR027417">
    <property type="entry name" value="P-loop_NTPase"/>
</dbReference>
<dbReference type="PROSITE" id="PS00211">
    <property type="entry name" value="ABC_TRANSPORTER_1"/>
    <property type="match status" value="1"/>
</dbReference>
<evidence type="ECO:0000256" key="9">
    <source>
        <dbReference type="RuleBase" id="RU367029"/>
    </source>
</evidence>
<evidence type="ECO:0000256" key="2">
    <source>
        <dbReference type="ARBA" id="ARBA00022475"/>
    </source>
</evidence>
<dbReference type="Proteomes" id="UP001597541">
    <property type="component" value="Unassembled WGS sequence"/>
</dbReference>
<evidence type="ECO:0000256" key="4">
    <source>
        <dbReference type="ARBA" id="ARBA00022737"/>
    </source>
</evidence>
<evidence type="ECO:0000256" key="5">
    <source>
        <dbReference type="ARBA" id="ARBA00022741"/>
    </source>
</evidence>
<accession>A0ABW5PG73</accession>
<dbReference type="InterPro" id="IPR003593">
    <property type="entry name" value="AAA+_ATPase"/>
</dbReference>
<comment type="function">
    <text evidence="9">Part of an ABC transporter complex involved in carbohydrate import. Could be involved in ribose, galactose and/or methyl galactoside import. Responsible for energy coupling to the transport system.</text>
</comment>
<dbReference type="SMART" id="SM00382">
    <property type="entry name" value="AAA"/>
    <property type="match status" value="2"/>
</dbReference>
<dbReference type="PANTHER" id="PTHR43790">
    <property type="entry name" value="CARBOHYDRATE TRANSPORT ATP-BINDING PROTEIN MG119-RELATED"/>
    <property type="match status" value="1"/>
</dbReference>
<comment type="subcellular location">
    <subcellularLocation>
        <location evidence="9">Cell membrane</location>
        <topology evidence="9">Peripheral membrane protein</topology>
    </subcellularLocation>
</comment>
<evidence type="ECO:0000313" key="11">
    <source>
        <dbReference type="EMBL" id="MFD2614139.1"/>
    </source>
</evidence>
<name>A0ABW5PG73_9BACL</name>
<protein>
    <recommendedName>
        <fullName evidence="9">Ribose/galactose/methyl galactoside import ATP-binding protein</fullName>
        <ecNumber evidence="9">7.5.2.11</ecNumber>
    </recommendedName>
</protein>
<dbReference type="EC" id="7.5.2.11" evidence="9"/>
<evidence type="ECO:0000256" key="3">
    <source>
        <dbReference type="ARBA" id="ARBA00022597"/>
    </source>
</evidence>
<evidence type="ECO:0000256" key="7">
    <source>
        <dbReference type="ARBA" id="ARBA00022967"/>
    </source>
</evidence>
<keyword evidence="5 9" id="KW-0547">Nucleotide-binding</keyword>
<keyword evidence="7 9" id="KW-1278">Translocase</keyword>
<proteinExistence type="inferred from homology"/>